<organism evidence="2 3">
    <name type="scientific">Paraconexibacter algicola</name>
    <dbReference type="NCBI Taxonomy" id="2133960"/>
    <lineage>
        <taxon>Bacteria</taxon>
        <taxon>Bacillati</taxon>
        <taxon>Actinomycetota</taxon>
        <taxon>Thermoleophilia</taxon>
        <taxon>Solirubrobacterales</taxon>
        <taxon>Paraconexibacteraceae</taxon>
        <taxon>Paraconexibacter</taxon>
    </lineage>
</organism>
<dbReference type="CDD" id="cd03109">
    <property type="entry name" value="DTBS"/>
    <property type="match status" value="1"/>
</dbReference>
<feature type="binding site" evidence="1">
    <location>
        <position position="56"/>
    </location>
    <ligand>
        <name>ATP</name>
        <dbReference type="ChEBI" id="CHEBI:30616"/>
    </ligand>
</feature>
<comment type="pathway">
    <text evidence="1">Cofactor biosynthesis; biotin biosynthesis; biotin from 7,8-diaminononanoate: step 1/2.</text>
</comment>
<keyword evidence="1" id="KW-0093">Biotin biosynthesis</keyword>
<keyword evidence="1" id="KW-0547">Nucleotide-binding</keyword>
<dbReference type="EMBL" id="PYYB01000002">
    <property type="protein sequence ID" value="PTL56686.1"/>
    <property type="molecule type" value="Genomic_DNA"/>
</dbReference>
<dbReference type="InterPro" id="IPR004472">
    <property type="entry name" value="DTB_synth_BioD"/>
</dbReference>
<comment type="catalytic activity">
    <reaction evidence="1">
        <text>(7R,8S)-7,8-diammoniononanoate + CO2 + ATP = (4R,5S)-dethiobiotin + ADP + phosphate + 3 H(+)</text>
        <dbReference type="Rhea" id="RHEA:15805"/>
        <dbReference type="ChEBI" id="CHEBI:15378"/>
        <dbReference type="ChEBI" id="CHEBI:16526"/>
        <dbReference type="ChEBI" id="CHEBI:30616"/>
        <dbReference type="ChEBI" id="CHEBI:43474"/>
        <dbReference type="ChEBI" id="CHEBI:149469"/>
        <dbReference type="ChEBI" id="CHEBI:149473"/>
        <dbReference type="ChEBI" id="CHEBI:456216"/>
        <dbReference type="EC" id="6.3.3.3"/>
    </reaction>
</comment>
<dbReference type="SUPFAM" id="SSF52540">
    <property type="entry name" value="P-loop containing nucleoside triphosphate hydrolases"/>
    <property type="match status" value="1"/>
</dbReference>
<comment type="subcellular location">
    <subcellularLocation>
        <location evidence="1">Cytoplasm</location>
    </subcellularLocation>
</comment>
<dbReference type="NCBIfam" id="TIGR00347">
    <property type="entry name" value="bioD"/>
    <property type="match status" value="1"/>
</dbReference>
<dbReference type="GO" id="GO:0009102">
    <property type="term" value="P:biotin biosynthetic process"/>
    <property type="evidence" value="ECO:0007669"/>
    <property type="project" value="UniProtKB-UniRule"/>
</dbReference>
<dbReference type="PANTHER" id="PTHR43210:SF5">
    <property type="entry name" value="DETHIOBIOTIN SYNTHETASE"/>
    <property type="match status" value="1"/>
</dbReference>
<dbReference type="PIRSF" id="PIRSF006755">
    <property type="entry name" value="DTB_synth"/>
    <property type="match status" value="1"/>
</dbReference>
<dbReference type="Gene3D" id="3.40.50.300">
    <property type="entry name" value="P-loop containing nucleotide triphosphate hydrolases"/>
    <property type="match status" value="1"/>
</dbReference>
<comment type="subunit">
    <text evidence="1">Homodimer.</text>
</comment>
<feature type="binding site" evidence="1">
    <location>
        <begin position="15"/>
        <end position="20"/>
    </location>
    <ligand>
        <name>ATP</name>
        <dbReference type="ChEBI" id="CHEBI:30616"/>
    </ligand>
</feature>
<protein>
    <recommendedName>
        <fullName evidence="1">ATP-dependent dethiobiotin synthetase BioD</fullName>
        <ecNumber evidence="1">6.3.3.3</ecNumber>
    </recommendedName>
    <alternativeName>
        <fullName evidence="1">DTB synthetase</fullName>
        <shortName evidence="1">DTBS</shortName>
    </alternativeName>
    <alternativeName>
        <fullName evidence="1">Dethiobiotin synthase</fullName>
    </alternativeName>
</protein>
<dbReference type="GO" id="GO:0005524">
    <property type="term" value="F:ATP binding"/>
    <property type="evidence" value="ECO:0007669"/>
    <property type="project" value="UniProtKB-UniRule"/>
</dbReference>
<keyword evidence="1" id="KW-0460">Magnesium</keyword>
<dbReference type="Proteomes" id="UP000240739">
    <property type="component" value="Unassembled WGS sequence"/>
</dbReference>
<dbReference type="GO" id="GO:0005829">
    <property type="term" value="C:cytosol"/>
    <property type="evidence" value="ECO:0007669"/>
    <property type="project" value="TreeGrafter"/>
</dbReference>
<dbReference type="InterPro" id="IPR027417">
    <property type="entry name" value="P-loop_NTPase"/>
</dbReference>
<dbReference type="Pfam" id="PF13500">
    <property type="entry name" value="AAA_26"/>
    <property type="match status" value="1"/>
</dbReference>
<proteinExistence type="inferred from homology"/>
<comment type="caution">
    <text evidence="2">The sequence shown here is derived from an EMBL/GenBank/DDBJ whole genome shotgun (WGS) entry which is preliminary data.</text>
</comment>
<feature type="binding site" evidence="1">
    <location>
        <position position="19"/>
    </location>
    <ligand>
        <name>Mg(2+)</name>
        <dbReference type="ChEBI" id="CHEBI:18420"/>
    </ligand>
</feature>
<feature type="binding site" evidence="1">
    <location>
        <position position="117"/>
    </location>
    <ligand>
        <name>Mg(2+)</name>
        <dbReference type="ChEBI" id="CHEBI:18420"/>
    </ligand>
</feature>
<feature type="binding site" evidence="1">
    <location>
        <position position="44"/>
    </location>
    <ligand>
        <name>substrate</name>
    </ligand>
</feature>
<sequence length="236" mass="23708">MSAVRGLLVTATDTEVGKTVVAAALTAALVADGHEPRAYKPAVTGLDEPVDGVLADHELLARVTGDDPALVSPQRFGPAVSPHLGAQLAGTVLDPGALVAGARAQAARSPRDLVVVEGVGGLLVPLTPTWLVRDLAVELALPVVVAARPALGTINHTLLTLAAARDAGLDVRAVILTPWPAQPSTIEASNRETLEALAGCEVAVLPRLAAFDDATLAAAGAALSPARWIGAGAAAA</sequence>
<dbReference type="UniPathway" id="UPA00078">
    <property type="reaction ID" value="UER00161"/>
</dbReference>
<comment type="similarity">
    <text evidence="1">Belongs to the dethiobiotin synthetase family.</text>
</comment>
<keyword evidence="1" id="KW-0963">Cytoplasm</keyword>
<keyword evidence="3" id="KW-1185">Reference proteome</keyword>
<dbReference type="EC" id="6.3.3.3" evidence="1"/>
<keyword evidence="1" id="KW-0067">ATP-binding</keyword>
<feature type="binding site" evidence="1">
    <location>
        <begin position="117"/>
        <end position="120"/>
    </location>
    <ligand>
        <name>ATP</name>
        <dbReference type="ChEBI" id="CHEBI:30616"/>
    </ligand>
</feature>
<feature type="binding site" evidence="1">
    <location>
        <position position="56"/>
    </location>
    <ligand>
        <name>Mg(2+)</name>
        <dbReference type="ChEBI" id="CHEBI:18420"/>
    </ligand>
</feature>
<dbReference type="GO" id="GO:0004141">
    <property type="term" value="F:dethiobiotin synthase activity"/>
    <property type="evidence" value="ECO:0007669"/>
    <property type="project" value="UniProtKB-UniRule"/>
</dbReference>
<dbReference type="PANTHER" id="PTHR43210">
    <property type="entry name" value="DETHIOBIOTIN SYNTHETASE"/>
    <property type="match status" value="1"/>
</dbReference>
<reference evidence="2 3" key="1">
    <citation type="submission" date="2018-03" db="EMBL/GenBank/DDBJ databases">
        <title>Aquarubrobacter algicola gen. nov., sp. nov., a novel actinobacterium isolated from shallow eutrophic lake during the end of cyanobacterial harmful algal blooms.</title>
        <authorList>
            <person name="Chun S.J."/>
        </authorList>
    </citation>
    <scope>NUCLEOTIDE SEQUENCE [LARGE SCALE GENOMIC DNA]</scope>
    <source>
        <strain evidence="2 3">Seoho-28</strain>
    </source>
</reference>
<gene>
    <name evidence="1 2" type="primary">bioD</name>
    <name evidence="2" type="ORF">C7Y72_17000</name>
</gene>
<comment type="function">
    <text evidence="1">Catalyzes a mechanistically unusual reaction, the ATP-dependent insertion of CO2 between the N7 and N8 nitrogen atoms of 7,8-diaminopelargonic acid (DAPA, also called 7,8-diammoniononanoate) to form a ureido ring.</text>
</comment>
<dbReference type="HAMAP" id="MF_00336">
    <property type="entry name" value="BioD"/>
    <property type="match status" value="1"/>
</dbReference>
<dbReference type="AlphaFoldDB" id="A0A2T4UFW9"/>
<evidence type="ECO:0000256" key="1">
    <source>
        <dbReference type="HAMAP-Rule" id="MF_00336"/>
    </source>
</evidence>
<comment type="cofactor">
    <cofactor evidence="1">
        <name>Mg(2+)</name>
        <dbReference type="ChEBI" id="CHEBI:18420"/>
    </cofactor>
</comment>
<feature type="binding site" evidence="1">
    <location>
        <begin position="206"/>
        <end position="208"/>
    </location>
    <ligand>
        <name>ATP</name>
        <dbReference type="ChEBI" id="CHEBI:30616"/>
    </ligand>
</feature>
<feature type="active site" evidence="1">
    <location>
        <position position="40"/>
    </location>
</feature>
<evidence type="ECO:0000313" key="2">
    <source>
        <dbReference type="EMBL" id="PTL56686.1"/>
    </source>
</evidence>
<keyword evidence="1" id="KW-0436">Ligase</keyword>
<comment type="caution">
    <text evidence="1">Lacks conserved residue(s) required for the propagation of feature annotation.</text>
</comment>
<keyword evidence="1" id="KW-0479">Metal-binding</keyword>
<dbReference type="GO" id="GO:0000287">
    <property type="term" value="F:magnesium ion binding"/>
    <property type="evidence" value="ECO:0007669"/>
    <property type="project" value="UniProtKB-UniRule"/>
</dbReference>
<evidence type="ECO:0000313" key="3">
    <source>
        <dbReference type="Proteomes" id="UP000240739"/>
    </source>
</evidence>
<accession>A0A2T4UFW9</accession>
<name>A0A2T4UFW9_9ACTN</name>